<keyword evidence="2" id="KW-0472">Membrane</keyword>
<name>A0A1C3KJU4_PLAOA</name>
<accession>A0A1C3KJU4</accession>
<dbReference type="Proteomes" id="UP000243200">
    <property type="component" value="Unassembled WGS sequence"/>
</dbReference>
<feature type="transmembrane region" description="Helical" evidence="2">
    <location>
        <begin position="265"/>
        <end position="283"/>
    </location>
</feature>
<evidence type="ECO:0000256" key="2">
    <source>
        <dbReference type="SAM" id="Phobius"/>
    </source>
</evidence>
<gene>
    <name evidence="3" type="primary">PowCR01_000174900</name>
    <name evidence="3" type="ORF">POWCR01_000174900</name>
</gene>
<dbReference type="AlphaFoldDB" id="A0A1C3KJU4"/>
<reference evidence="3 4" key="1">
    <citation type="submission" date="2016-06" db="EMBL/GenBank/DDBJ databases">
        <authorList>
            <consortium name="Pathogen Informatics"/>
        </authorList>
    </citation>
    <scope>NUCLEOTIDE SEQUENCE [LARGE SCALE GENOMIC DNA]</scope>
</reference>
<keyword evidence="2" id="KW-1133">Transmembrane helix</keyword>
<sequence>MDGQDNALSRLPSARGYLQLDNKFFKDINEEQCKVFNSGSFTKSQIYDLCLKLTSNLKNYDDLPFNRLSNVSSCTYLNLWLSHNLLNIYSVTRQEEFYKVIQELISIWKTYKEANVKCDKNFISYSSYDKFDDMKKLYDYAFNYKLMKFEFQSDMYQCISEDHEYIESGIQLYEQVKSDCSNNRTDKPYCNVLNDIEKEYPGEELSKQSCLQIKERSLYFSTASDDTEDADTGAHGLKGTRGRYDQSRGTFESQDLASSPVESNTSMIIAFPIIGILLTFIFYKFTPLGSWIRGHFLRNKISGQYLNGDETEELTDDTFIDYNQNFEMTGNNILYHPS</sequence>
<proteinExistence type="predicted"/>
<dbReference type="InterPro" id="IPR008780">
    <property type="entry name" value="Plasmodium_Vir"/>
</dbReference>
<evidence type="ECO:0000313" key="3">
    <source>
        <dbReference type="EMBL" id="SBT74143.1"/>
    </source>
</evidence>
<feature type="region of interest" description="Disordered" evidence="1">
    <location>
        <begin position="225"/>
        <end position="244"/>
    </location>
</feature>
<dbReference type="OrthoDB" id="10312450at2759"/>
<dbReference type="Pfam" id="PF05795">
    <property type="entry name" value="Plasmodium_Vir"/>
    <property type="match status" value="1"/>
</dbReference>
<dbReference type="VEuPathDB" id="PlasmoDB:POWCR01_000174900"/>
<organism evidence="3 4">
    <name type="scientific">Plasmodium ovale</name>
    <name type="common">malaria parasite P. ovale</name>
    <dbReference type="NCBI Taxonomy" id="36330"/>
    <lineage>
        <taxon>Eukaryota</taxon>
        <taxon>Sar</taxon>
        <taxon>Alveolata</taxon>
        <taxon>Apicomplexa</taxon>
        <taxon>Aconoidasida</taxon>
        <taxon>Haemosporida</taxon>
        <taxon>Plasmodiidae</taxon>
        <taxon>Plasmodium</taxon>
        <taxon>Plasmodium (Plasmodium)</taxon>
    </lineage>
</organism>
<dbReference type="VEuPathDB" id="PlasmoDB:PocGH01_00237800"/>
<evidence type="ECO:0000313" key="4">
    <source>
        <dbReference type="Proteomes" id="UP000243200"/>
    </source>
</evidence>
<evidence type="ECO:0000256" key="1">
    <source>
        <dbReference type="SAM" id="MobiDB-lite"/>
    </source>
</evidence>
<dbReference type="EMBL" id="FLRJ01000648">
    <property type="protein sequence ID" value="SBT74143.1"/>
    <property type="molecule type" value="Genomic_DNA"/>
</dbReference>
<protein>
    <submittedName>
        <fullName evidence="3">PIR protein</fullName>
    </submittedName>
</protein>
<keyword evidence="2" id="KW-0812">Transmembrane</keyword>